<dbReference type="EMBL" id="CP002454">
    <property type="protein sequence ID" value="ADV67825.1"/>
    <property type="molecule type" value="Genomic_DNA"/>
</dbReference>
<reference evidence="5 6" key="1">
    <citation type="journal article" date="2011" name="Stand. Genomic Sci.">
        <title>Complete genome sequence of Deinococcus maricopensis type strain (LB-34).</title>
        <authorList>
            <person name="Pukall R."/>
            <person name="Zeytun A."/>
            <person name="Lucas S."/>
            <person name="Lapidus A."/>
            <person name="Hammon N."/>
            <person name="Deshpande S."/>
            <person name="Nolan M."/>
            <person name="Cheng J.F."/>
            <person name="Pitluck S."/>
            <person name="Liolios K."/>
            <person name="Pagani I."/>
            <person name="Mikhailova N."/>
            <person name="Ivanova N."/>
            <person name="Mavromatis K."/>
            <person name="Pati A."/>
            <person name="Tapia R."/>
            <person name="Han C."/>
            <person name="Goodwin L."/>
            <person name="Chen A."/>
            <person name="Palaniappan K."/>
            <person name="Land M."/>
            <person name="Hauser L."/>
            <person name="Chang Y.J."/>
            <person name="Jeffries C.D."/>
            <person name="Brambilla E.M."/>
            <person name="Rohde M."/>
            <person name="Goker M."/>
            <person name="Detter J.C."/>
            <person name="Woyke T."/>
            <person name="Bristow J."/>
            <person name="Eisen J.A."/>
            <person name="Markowitz V."/>
            <person name="Hugenholtz P."/>
            <person name="Kyrpides N.C."/>
            <person name="Klenk H.P."/>
        </authorList>
    </citation>
    <scope>NUCLEOTIDE SEQUENCE [LARGE SCALE GENOMIC DNA]</scope>
    <source>
        <strain evidence="6">DSM 21211 / LMG 22137 / NRRL B-23946 / LB-34</strain>
    </source>
</reference>
<evidence type="ECO:0000313" key="6">
    <source>
        <dbReference type="Proteomes" id="UP000008635"/>
    </source>
</evidence>
<gene>
    <name evidence="5" type="ordered locus">Deima_2185</name>
</gene>
<dbReference type="PANTHER" id="PTHR33204:SF39">
    <property type="entry name" value="TRANSCRIPTIONAL REGULATORY PROTEIN"/>
    <property type="match status" value="1"/>
</dbReference>
<feature type="domain" description="HTH hxlR-type" evidence="4">
    <location>
        <begin position="14"/>
        <end position="118"/>
    </location>
</feature>
<evidence type="ECO:0000256" key="1">
    <source>
        <dbReference type="ARBA" id="ARBA00023015"/>
    </source>
</evidence>
<keyword evidence="2" id="KW-0238">DNA-binding</keyword>
<sequence length="130" mass="14595">MESQQAPAAPHASTPEVDQLVREVIARIADKWTMIILETLTEHGTLRFTQLGDLVGDISQKMLTKTLRQMEYDGIVCRTVHPVVPPKVEYHLTDLGLSLSEALCGVWLWAERHHDAVMRARAAFRTPPSP</sequence>
<dbReference type="InterPro" id="IPR036388">
    <property type="entry name" value="WH-like_DNA-bd_sf"/>
</dbReference>
<evidence type="ECO:0000256" key="2">
    <source>
        <dbReference type="ARBA" id="ARBA00023125"/>
    </source>
</evidence>
<dbReference type="Proteomes" id="UP000008635">
    <property type="component" value="Chromosome"/>
</dbReference>
<dbReference type="KEGG" id="dmr:Deima_2185"/>
<dbReference type="PANTHER" id="PTHR33204">
    <property type="entry name" value="TRANSCRIPTIONAL REGULATOR, MARR FAMILY"/>
    <property type="match status" value="1"/>
</dbReference>
<keyword evidence="6" id="KW-1185">Reference proteome</keyword>
<accession>E8U9T6</accession>
<dbReference type="RefSeq" id="WP_013557330.1">
    <property type="nucleotide sequence ID" value="NC_014958.1"/>
</dbReference>
<dbReference type="OrthoDB" id="9791143at2"/>
<dbReference type="GO" id="GO:0003677">
    <property type="term" value="F:DNA binding"/>
    <property type="evidence" value="ECO:0007669"/>
    <property type="project" value="UniProtKB-KW"/>
</dbReference>
<dbReference type="InterPro" id="IPR002577">
    <property type="entry name" value="HTH_HxlR"/>
</dbReference>
<dbReference type="Gene3D" id="1.10.10.10">
    <property type="entry name" value="Winged helix-like DNA-binding domain superfamily/Winged helix DNA-binding domain"/>
    <property type="match status" value="1"/>
</dbReference>
<reference evidence="6" key="2">
    <citation type="submission" date="2011-01" db="EMBL/GenBank/DDBJ databases">
        <title>The complete genome of Deinococcus maricopensis DSM 21211.</title>
        <authorList>
            <consortium name="US DOE Joint Genome Institute (JGI-PGF)"/>
            <person name="Lucas S."/>
            <person name="Copeland A."/>
            <person name="Lapidus A."/>
            <person name="Goodwin L."/>
            <person name="Pitluck S."/>
            <person name="Kyrpides N."/>
            <person name="Mavromatis K."/>
            <person name="Pagani I."/>
            <person name="Ivanova N."/>
            <person name="Ovchinnikova G."/>
            <person name="Zeytun A."/>
            <person name="Detter J.C."/>
            <person name="Han C."/>
            <person name="Land M."/>
            <person name="Hauser L."/>
            <person name="Markowitz V."/>
            <person name="Cheng J.-F."/>
            <person name="Hugenholtz P."/>
            <person name="Woyke T."/>
            <person name="Wu D."/>
            <person name="Pukall R."/>
            <person name="Gehrich-Schroeter G."/>
            <person name="Brambilla E."/>
            <person name="Klenk H.-P."/>
            <person name="Eisen J.A."/>
        </authorList>
    </citation>
    <scope>NUCLEOTIDE SEQUENCE [LARGE SCALE GENOMIC DNA]</scope>
    <source>
        <strain evidence="6">DSM 21211 / LMG 22137 / NRRL B-23946 / LB-34</strain>
    </source>
</reference>
<dbReference type="Pfam" id="PF01638">
    <property type="entry name" value="HxlR"/>
    <property type="match status" value="1"/>
</dbReference>
<evidence type="ECO:0000313" key="5">
    <source>
        <dbReference type="EMBL" id="ADV67825.1"/>
    </source>
</evidence>
<dbReference type="SUPFAM" id="SSF46785">
    <property type="entry name" value="Winged helix' DNA-binding domain"/>
    <property type="match status" value="1"/>
</dbReference>
<dbReference type="PROSITE" id="PS51118">
    <property type="entry name" value="HTH_HXLR"/>
    <property type="match status" value="1"/>
</dbReference>
<dbReference type="eggNOG" id="COG1733">
    <property type="taxonomic scope" value="Bacteria"/>
</dbReference>
<dbReference type="AlphaFoldDB" id="E8U9T6"/>
<name>E8U9T6_DEIML</name>
<keyword evidence="3" id="KW-0804">Transcription</keyword>
<organism evidence="5 6">
    <name type="scientific">Deinococcus maricopensis (strain DSM 21211 / LMG 22137 / NRRL B-23946 / LB-34)</name>
    <dbReference type="NCBI Taxonomy" id="709986"/>
    <lineage>
        <taxon>Bacteria</taxon>
        <taxon>Thermotogati</taxon>
        <taxon>Deinococcota</taxon>
        <taxon>Deinococci</taxon>
        <taxon>Deinococcales</taxon>
        <taxon>Deinococcaceae</taxon>
        <taxon>Deinococcus</taxon>
    </lineage>
</organism>
<protein>
    <submittedName>
        <fullName evidence="5">Transcriptional regulator, HxlR family</fullName>
    </submittedName>
</protein>
<dbReference type="HOGENOM" id="CLU_111585_2_1_0"/>
<proteinExistence type="predicted"/>
<dbReference type="STRING" id="709986.Deima_2185"/>
<evidence type="ECO:0000256" key="3">
    <source>
        <dbReference type="ARBA" id="ARBA00023163"/>
    </source>
</evidence>
<keyword evidence="1" id="KW-0805">Transcription regulation</keyword>
<evidence type="ECO:0000259" key="4">
    <source>
        <dbReference type="PROSITE" id="PS51118"/>
    </source>
</evidence>
<dbReference type="InterPro" id="IPR036390">
    <property type="entry name" value="WH_DNA-bd_sf"/>
</dbReference>